<dbReference type="KEGG" id="gba:J421_0395"/>
<organism evidence="2 3">
    <name type="scientific">Gemmatirosa kalamazoonensis</name>
    <dbReference type="NCBI Taxonomy" id="861299"/>
    <lineage>
        <taxon>Bacteria</taxon>
        <taxon>Pseudomonadati</taxon>
        <taxon>Gemmatimonadota</taxon>
        <taxon>Gemmatimonadia</taxon>
        <taxon>Gemmatimonadales</taxon>
        <taxon>Gemmatimonadaceae</taxon>
        <taxon>Gemmatirosa</taxon>
    </lineage>
</organism>
<dbReference type="STRING" id="861299.J421_0395"/>
<dbReference type="PATRIC" id="fig|861299.3.peg.405"/>
<accession>W0RBV3</accession>
<dbReference type="EMBL" id="CP007128">
    <property type="protein sequence ID" value="AHG87932.1"/>
    <property type="molecule type" value="Genomic_DNA"/>
</dbReference>
<evidence type="ECO:0008006" key="4">
    <source>
        <dbReference type="Google" id="ProtNLM"/>
    </source>
</evidence>
<dbReference type="SUPFAM" id="SSF69118">
    <property type="entry name" value="AhpD-like"/>
    <property type="match status" value="1"/>
</dbReference>
<protein>
    <recommendedName>
        <fullName evidence="4">Carboxymuconolactone decarboxylase</fullName>
    </recommendedName>
</protein>
<keyword evidence="1" id="KW-1133">Transmembrane helix</keyword>
<gene>
    <name evidence="2" type="ORF">J421_0395</name>
</gene>
<keyword evidence="1" id="KW-0472">Membrane</keyword>
<keyword evidence="1" id="KW-0812">Transmembrane</keyword>
<dbReference type="AlphaFoldDB" id="W0RBV3"/>
<dbReference type="Proteomes" id="UP000019151">
    <property type="component" value="Chromosome"/>
</dbReference>
<dbReference type="InterPro" id="IPR029032">
    <property type="entry name" value="AhpD-like"/>
</dbReference>
<sequence>MRRISSNVKGMTVLDAGCRGTAARCSFRIAPAIGSTMRIAPLDLDHAPTDARAAADDHAAHVGRITNMKRTLLHSVPAFRALMTWYDLRDTVRPFLGDRLTTIFAHAVSAETDCLICSTFFRRILIDSGEDPDRLALSDAEAEIVAFGRAMARDQHRVPDDVFAPLRARYTDAQLVALTAFGALMIATNVVNNALGVPLDGYLEPYRRERAHAGA</sequence>
<evidence type="ECO:0000313" key="3">
    <source>
        <dbReference type="Proteomes" id="UP000019151"/>
    </source>
</evidence>
<evidence type="ECO:0000313" key="2">
    <source>
        <dbReference type="EMBL" id="AHG87932.1"/>
    </source>
</evidence>
<dbReference type="Gene3D" id="1.20.1290.10">
    <property type="entry name" value="AhpD-like"/>
    <property type="match status" value="1"/>
</dbReference>
<name>W0RBV3_9BACT</name>
<dbReference type="HOGENOM" id="CLU_111515_0_0_0"/>
<dbReference type="InParanoid" id="W0RBV3"/>
<dbReference type="eggNOG" id="COG2128">
    <property type="taxonomic scope" value="Bacteria"/>
</dbReference>
<evidence type="ECO:0000256" key="1">
    <source>
        <dbReference type="SAM" id="Phobius"/>
    </source>
</evidence>
<reference evidence="2 3" key="1">
    <citation type="journal article" date="2014" name="Genome Announc.">
        <title>Genome Sequence and Methylome of Soil Bacterium Gemmatirosa kalamazoonensis KBS708T, a Member of the Rarely Cultivated Gemmatimonadetes Phylum.</title>
        <authorList>
            <person name="Debruyn J.M."/>
            <person name="Radosevich M."/>
            <person name="Wommack K.E."/>
            <person name="Polson S.W."/>
            <person name="Hauser L.J."/>
            <person name="Fawaz M.N."/>
            <person name="Korlach J."/>
            <person name="Tsai Y.C."/>
        </authorList>
    </citation>
    <scope>NUCLEOTIDE SEQUENCE [LARGE SCALE GENOMIC DNA]</scope>
    <source>
        <strain evidence="2 3">KBS708</strain>
    </source>
</reference>
<keyword evidence="3" id="KW-1185">Reference proteome</keyword>
<proteinExistence type="predicted"/>
<feature type="transmembrane region" description="Helical" evidence="1">
    <location>
        <begin position="175"/>
        <end position="195"/>
    </location>
</feature>